<accession>A0A450UEY3</accession>
<name>A0A450UEY3_9GAMM</name>
<gene>
    <name evidence="1" type="ORF">BECKH772A_GA0070896_1002713</name>
    <name evidence="2" type="ORF">BECKH772B_GA0070898_1002312</name>
    <name evidence="3" type="ORF">BECKH772C_GA0070978_1002513</name>
</gene>
<evidence type="ECO:0000313" key="1">
    <source>
        <dbReference type="EMBL" id="VFJ91111.1"/>
    </source>
</evidence>
<dbReference type="EMBL" id="CAADFG010000027">
    <property type="protein sequence ID" value="VFJ91111.1"/>
    <property type="molecule type" value="Genomic_DNA"/>
</dbReference>
<dbReference type="EMBL" id="CAADFJ010000025">
    <property type="protein sequence ID" value="VFJ98810.1"/>
    <property type="molecule type" value="Genomic_DNA"/>
</dbReference>
<dbReference type="EMBL" id="CAADFI010000023">
    <property type="protein sequence ID" value="VFJ91963.1"/>
    <property type="molecule type" value="Genomic_DNA"/>
</dbReference>
<reference evidence="1" key="1">
    <citation type="submission" date="2019-02" db="EMBL/GenBank/DDBJ databases">
        <authorList>
            <person name="Gruber-Vodicka R. H."/>
            <person name="Seah K. B. B."/>
        </authorList>
    </citation>
    <scope>NUCLEOTIDE SEQUENCE</scope>
    <source>
        <strain evidence="3">BECK_SA2B12</strain>
        <strain evidence="1">BECK_SA2B15</strain>
        <strain evidence="2">BECK_SA2B20</strain>
    </source>
</reference>
<protein>
    <submittedName>
        <fullName evidence="1">Uncharacterized protein</fullName>
    </submittedName>
</protein>
<evidence type="ECO:0000313" key="3">
    <source>
        <dbReference type="EMBL" id="VFJ98810.1"/>
    </source>
</evidence>
<sequence length="69" mass="7638">MQAIEFETGIHDGIISAGARAPLGRPFSESAGFPNPSGKCRALLRFPGFGAGYWREGKRIHERENPMHR</sequence>
<evidence type="ECO:0000313" key="2">
    <source>
        <dbReference type="EMBL" id="VFJ91963.1"/>
    </source>
</evidence>
<organism evidence="1">
    <name type="scientific">Candidatus Kentrum eta</name>
    <dbReference type="NCBI Taxonomy" id="2126337"/>
    <lineage>
        <taxon>Bacteria</taxon>
        <taxon>Pseudomonadati</taxon>
        <taxon>Pseudomonadota</taxon>
        <taxon>Gammaproteobacteria</taxon>
        <taxon>Candidatus Kentrum</taxon>
    </lineage>
</organism>
<proteinExistence type="predicted"/>
<dbReference type="AlphaFoldDB" id="A0A450UEY3"/>